<dbReference type="OrthoDB" id="9792542at2"/>
<dbReference type="AlphaFoldDB" id="A0A562JLB0"/>
<dbReference type="PANTHER" id="PTHR34818:SF1">
    <property type="entry name" value="PROTEIN BLI-3"/>
    <property type="match status" value="1"/>
</dbReference>
<organism evidence="2 3">
    <name type="scientific">Sedimentibacter saalensis</name>
    <dbReference type="NCBI Taxonomy" id="130788"/>
    <lineage>
        <taxon>Bacteria</taxon>
        <taxon>Bacillati</taxon>
        <taxon>Bacillota</taxon>
        <taxon>Tissierellia</taxon>
        <taxon>Sedimentibacter</taxon>
    </lineage>
</organism>
<dbReference type="Pfam" id="PF01243">
    <property type="entry name" value="PNPOx_N"/>
    <property type="match status" value="1"/>
</dbReference>
<evidence type="ECO:0000313" key="3">
    <source>
        <dbReference type="Proteomes" id="UP000315343"/>
    </source>
</evidence>
<dbReference type="InterPro" id="IPR052917">
    <property type="entry name" value="Stress-Dev_Protein"/>
</dbReference>
<dbReference type="InterPro" id="IPR012349">
    <property type="entry name" value="Split_barrel_FMN-bd"/>
</dbReference>
<accession>A0A562JLB0</accession>
<dbReference type="RefSeq" id="WP_145079184.1">
    <property type="nucleotide sequence ID" value="NZ_VLKH01000001.1"/>
</dbReference>
<reference evidence="2 3" key="1">
    <citation type="submission" date="2019-07" db="EMBL/GenBank/DDBJ databases">
        <title>Genomic Encyclopedia of Type Strains, Phase I: the one thousand microbial genomes (KMG-I) project.</title>
        <authorList>
            <person name="Kyrpides N."/>
        </authorList>
    </citation>
    <scope>NUCLEOTIDE SEQUENCE [LARGE SCALE GENOMIC DNA]</scope>
    <source>
        <strain evidence="2 3">DSM 13558</strain>
    </source>
</reference>
<dbReference type="PANTHER" id="PTHR34818">
    <property type="entry name" value="PROTEIN BLI-3"/>
    <property type="match status" value="1"/>
</dbReference>
<protein>
    <submittedName>
        <fullName evidence="2">Putative pyridoxamine 5'-phosphate oxidase family protein</fullName>
    </submittedName>
</protein>
<proteinExistence type="predicted"/>
<evidence type="ECO:0000259" key="1">
    <source>
        <dbReference type="Pfam" id="PF01243"/>
    </source>
</evidence>
<feature type="domain" description="Pyridoxamine 5'-phosphate oxidase N-terminal" evidence="1">
    <location>
        <begin position="6"/>
        <end position="93"/>
    </location>
</feature>
<dbReference type="InterPro" id="IPR011576">
    <property type="entry name" value="Pyridox_Oxase_N"/>
</dbReference>
<gene>
    <name evidence="2" type="ORF">LY60_00375</name>
</gene>
<name>A0A562JLB0_9FIRM</name>
<dbReference type="SUPFAM" id="SSF50475">
    <property type="entry name" value="FMN-binding split barrel"/>
    <property type="match status" value="1"/>
</dbReference>
<dbReference type="EMBL" id="VLKH01000001">
    <property type="protein sequence ID" value="TWH83763.1"/>
    <property type="molecule type" value="Genomic_DNA"/>
</dbReference>
<comment type="caution">
    <text evidence="2">The sequence shown here is derived from an EMBL/GenBank/DDBJ whole genome shotgun (WGS) entry which is preliminary data.</text>
</comment>
<sequence>MNEAIKFIKENPVMYFSTVGLDSNPKVRPFQFMLEKEGKPYFCTSNQKDVYAEIKNHPVVELTTCNSNFAWIRLSGKVAFVSDAVIKKDVLESSELVKSIYKTPDNPIFEVFYLESAKATIADFSGNPPKEYSL</sequence>
<evidence type="ECO:0000313" key="2">
    <source>
        <dbReference type="EMBL" id="TWH83763.1"/>
    </source>
</evidence>
<dbReference type="Proteomes" id="UP000315343">
    <property type="component" value="Unassembled WGS sequence"/>
</dbReference>
<keyword evidence="3" id="KW-1185">Reference proteome</keyword>
<dbReference type="Gene3D" id="2.30.110.10">
    <property type="entry name" value="Electron Transport, Fmn-binding Protein, Chain A"/>
    <property type="match status" value="1"/>
</dbReference>